<dbReference type="PROSITE" id="PS00041">
    <property type="entry name" value="HTH_ARAC_FAMILY_1"/>
    <property type="match status" value="1"/>
</dbReference>
<dbReference type="GO" id="GO:0005737">
    <property type="term" value="C:cytoplasm"/>
    <property type="evidence" value="ECO:0007669"/>
    <property type="project" value="UniProtKB-SubCell"/>
</dbReference>
<evidence type="ECO:0000256" key="7">
    <source>
        <dbReference type="ARBA" id="ARBA00023163"/>
    </source>
</evidence>
<dbReference type="Pfam" id="PF12833">
    <property type="entry name" value="HTH_18"/>
    <property type="match status" value="1"/>
</dbReference>
<dbReference type="InterPro" id="IPR011006">
    <property type="entry name" value="CheY-like_superfamily"/>
</dbReference>
<dbReference type="Proteomes" id="UP000282076">
    <property type="component" value="Unassembled WGS sequence"/>
</dbReference>
<proteinExistence type="predicted"/>
<dbReference type="GO" id="GO:0043565">
    <property type="term" value="F:sequence-specific DNA binding"/>
    <property type="evidence" value="ECO:0007669"/>
    <property type="project" value="InterPro"/>
</dbReference>
<dbReference type="GO" id="GO:0000160">
    <property type="term" value="P:phosphorelay signal transduction system"/>
    <property type="evidence" value="ECO:0007669"/>
    <property type="project" value="UniProtKB-KW"/>
</dbReference>
<dbReference type="EMBL" id="RBZM01000005">
    <property type="protein sequence ID" value="RKP54448.1"/>
    <property type="molecule type" value="Genomic_DNA"/>
</dbReference>
<dbReference type="SUPFAM" id="SSF52172">
    <property type="entry name" value="CheY-like"/>
    <property type="match status" value="1"/>
</dbReference>
<feature type="domain" description="HTH araC/xylS-type" evidence="9">
    <location>
        <begin position="412"/>
        <end position="511"/>
    </location>
</feature>
<organism evidence="11 12">
    <name type="scientific">Cohnella endophytica</name>
    <dbReference type="NCBI Taxonomy" id="2419778"/>
    <lineage>
        <taxon>Bacteria</taxon>
        <taxon>Bacillati</taxon>
        <taxon>Bacillota</taxon>
        <taxon>Bacilli</taxon>
        <taxon>Bacillales</taxon>
        <taxon>Paenibacillaceae</taxon>
        <taxon>Cohnella</taxon>
    </lineage>
</organism>
<evidence type="ECO:0000256" key="8">
    <source>
        <dbReference type="PROSITE-ProRule" id="PRU00169"/>
    </source>
</evidence>
<dbReference type="Pfam" id="PF00072">
    <property type="entry name" value="Response_reg"/>
    <property type="match status" value="1"/>
</dbReference>
<dbReference type="SMART" id="SM00342">
    <property type="entry name" value="HTH_ARAC"/>
    <property type="match status" value="1"/>
</dbReference>
<evidence type="ECO:0000256" key="1">
    <source>
        <dbReference type="ARBA" id="ARBA00004496"/>
    </source>
</evidence>
<evidence type="ECO:0000256" key="5">
    <source>
        <dbReference type="ARBA" id="ARBA00023015"/>
    </source>
</evidence>
<dbReference type="Gene3D" id="1.10.10.60">
    <property type="entry name" value="Homeodomain-like"/>
    <property type="match status" value="2"/>
</dbReference>
<keyword evidence="6" id="KW-0238">DNA-binding</keyword>
<dbReference type="InterPro" id="IPR009057">
    <property type="entry name" value="Homeodomain-like_sf"/>
</dbReference>
<dbReference type="AlphaFoldDB" id="A0A494XV59"/>
<keyword evidence="3 8" id="KW-0597">Phosphoprotein</keyword>
<evidence type="ECO:0000256" key="3">
    <source>
        <dbReference type="ARBA" id="ARBA00022553"/>
    </source>
</evidence>
<evidence type="ECO:0000259" key="9">
    <source>
        <dbReference type="PROSITE" id="PS01124"/>
    </source>
</evidence>
<feature type="modified residue" description="4-aspartylphosphate" evidence="8">
    <location>
        <position position="57"/>
    </location>
</feature>
<gene>
    <name evidence="11" type="ORF">D7Z26_13955</name>
</gene>
<evidence type="ECO:0000313" key="11">
    <source>
        <dbReference type="EMBL" id="RKP54448.1"/>
    </source>
</evidence>
<comment type="subcellular location">
    <subcellularLocation>
        <location evidence="1">Cytoplasm</location>
    </subcellularLocation>
</comment>
<dbReference type="RefSeq" id="WP_120977553.1">
    <property type="nucleotide sequence ID" value="NZ_RBZM01000005.1"/>
</dbReference>
<dbReference type="CDD" id="cd17536">
    <property type="entry name" value="REC_YesN-like"/>
    <property type="match status" value="1"/>
</dbReference>
<dbReference type="SMART" id="SM00448">
    <property type="entry name" value="REC"/>
    <property type="match status" value="1"/>
</dbReference>
<dbReference type="PROSITE" id="PS01124">
    <property type="entry name" value="HTH_ARAC_FAMILY_2"/>
    <property type="match status" value="1"/>
</dbReference>
<dbReference type="PRINTS" id="PR00032">
    <property type="entry name" value="HTHARAC"/>
</dbReference>
<dbReference type="InterPro" id="IPR018062">
    <property type="entry name" value="HTH_AraC-typ_CS"/>
</dbReference>
<dbReference type="PROSITE" id="PS50110">
    <property type="entry name" value="RESPONSE_REGULATORY"/>
    <property type="match status" value="1"/>
</dbReference>
<dbReference type="SUPFAM" id="SSF46689">
    <property type="entry name" value="Homeodomain-like"/>
    <property type="match status" value="1"/>
</dbReference>
<protein>
    <submittedName>
        <fullName evidence="11">Response regulator</fullName>
    </submittedName>
</protein>
<evidence type="ECO:0000256" key="4">
    <source>
        <dbReference type="ARBA" id="ARBA00023012"/>
    </source>
</evidence>
<comment type="caution">
    <text evidence="11">The sequence shown here is derived from an EMBL/GenBank/DDBJ whole genome shotgun (WGS) entry which is preliminary data.</text>
</comment>
<feature type="domain" description="Response regulatory" evidence="10">
    <location>
        <begin position="3"/>
        <end position="122"/>
    </location>
</feature>
<dbReference type="InterPro" id="IPR018060">
    <property type="entry name" value="HTH_AraC"/>
</dbReference>
<keyword evidence="7" id="KW-0804">Transcription</keyword>
<name>A0A494XV59_9BACL</name>
<evidence type="ECO:0000256" key="2">
    <source>
        <dbReference type="ARBA" id="ARBA00022490"/>
    </source>
</evidence>
<dbReference type="PANTHER" id="PTHR42713">
    <property type="entry name" value="HISTIDINE KINASE-RELATED"/>
    <property type="match status" value="1"/>
</dbReference>
<evidence type="ECO:0000313" key="12">
    <source>
        <dbReference type="Proteomes" id="UP000282076"/>
    </source>
</evidence>
<keyword evidence="5" id="KW-0805">Transcription regulation</keyword>
<dbReference type="GO" id="GO:0003700">
    <property type="term" value="F:DNA-binding transcription factor activity"/>
    <property type="evidence" value="ECO:0007669"/>
    <property type="project" value="InterPro"/>
</dbReference>
<dbReference type="InterPro" id="IPR051552">
    <property type="entry name" value="HptR"/>
</dbReference>
<dbReference type="OrthoDB" id="2676256at2"/>
<evidence type="ECO:0000259" key="10">
    <source>
        <dbReference type="PROSITE" id="PS50110"/>
    </source>
</evidence>
<dbReference type="InterPro" id="IPR020449">
    <property type="entry name" value="Tscrpt_reg_AraC-type_HTH"/>
</dbReference>
<keyword evidence="12" id="KW-1185">Reference proteome</keyword>
<reference evidence="11 12" key="1">
    <citation type="submission" date="2018-10" db="EMBL/GenBank/DDBJ databases">
        <title>Cohnella sp. M2MS4P-1, whole genome shotgun sequence.</title>
        <authorList>
            <person name="Tuo L."/>
        </authorList>
    </citation>
    <scope>NUCLEOTIDE SEQUENCE [LARGE SCALE GENOMIC DNA]</scope>
    <source>
        <strain evidence="11 12">M2MS4P-1</strain>
    </source>
</reference>
<keyword evidence="4" id="KW-0902">Two-component regulatory system</keyword>
<keyword evidence="2" id="KW-0963">Cytoplasm</keyword>
<dbReference type="InterPro" id="IPR001789">
    <property type="entry name" value="Sig_transdc_resp-reg_receiver"/>
</dbReference>
<accession>A0A494XV59</accession>
<dbReference type="Gene3D" id="3.40.50.2300">
    <property type="match status" value="1"/>
</dbReference>
<evidence type="ECO:0000256" key="6">
    <source>
        <dbReference type="ARBA" id="ARBA00023125"/>
    </source>
</evidence>
<sequence>MNKVMLIEDETPILRMVKDMIESSPQGFVVSHTAFNGRKALKLIEESAEKPDLIVTDIRMPVMDGLQLLKELEFRGYDIPCIVLSGYSDFNYAREALQSRAYDYLLKPLKEEHLEQALARASGMLRKRKEASERAYLKKALRLPDDSGAESVNPGYSCYQLLLVRAGTHRSDEWEELSPASGGWRQDEEDLLRTALCTSGNVTPAWWIGGLTSNEKVAVRGLAEPETEALRRDSAEEMFAEWRRSEGMANRQFCLAVSEPVALDRMASSLRALREALARVTRIGESRVWIHGDPDRSAFVLTAELEQACRTIAKSVDYRSFEKAMIGWKEEWRREGYGQLAIESLLAAVVRLFRSQRTMEGAPTVSAFDANELVSACGTLNEVMEQFCGFMKEEYEHASRSRPDRSAKDLIDNVRRYLDERYMESIGSDKLQQVFGYNKTYISNVFSEVVGVPPGKYLAKLRIDKAIALINDRSELSLRQVAEQVGYEDSLYFSKVFKNATGLSPKEYKERRERDATSGST</sequence>
<dbReference type="PANTHER" id="PTHR42713:SF3">
    <property type="entry name" value="TRANSCRIPTIONAL REGULATORY PROTEIN HPTR"/>
    <property type="match status" value="1"/>
</dbReference>